<evidence type="ECO:0000313" key="2">
    <source>
        <dbReference type="EMBL" id="GMR59777.1"/>
    </source>
</evidence>
<protein>
    <recommendedName>
        <fullName evidence="4">G protein-coupled receptor</fullName>
    </recommendedName>
</protein>
<comment type="caution">
    <text evidence="2">The sequence shown here is derived from an EMBL/GenBank/DDBJ whole genome shotgun (WGS) entry which is preliminary data.</text>
</comment>
<keyword evidence="1" id="KW-0472">Membrane</keyword>
<name>A0AAN5DBZ5_9BILA</name>
<proteinExistence type="predicted"/>
<dbReference type="SUPFAM" id="SSF81321">
    <property type="entry name" value="Family A G protein-coupled receptor-like"/>
    <property type="match status" value="1"/>
</dbReference>
<feature type="transmembrane region" description="Helical" evidence="1">
    <location>
        <begin position="77"/>
        <end position="102"/>
    </location>
</feature>
<dbReference type="PANTHER" id="PTHR22943">
    <property type="entry name" value="7-TRANSMEMBRANE DOMAIN RECEPTOR C.ELEGANS"/>
    <property type="match status" value="1"/>
</dbReference>
<feature type="transmembrane region" description="Helical" evidence="1">
    <location>
        <begin position="123"/>
        <end position="146"/>
    </location>
</feature>
<evidence type="ECO:0008006" key="4">
    <source>
        <dbReference type="Google" id="ProtNLM"/>
    </source>
</evidence>
<dbReference type="Proteomes" id="UP001328107">
    <property type="component" value="Unassembled WGS sequence"/>
</dbReference>
<reference evidence="3" key="1">
    <citation type="submission" date="2022-10" db="EMBL/GenBank/DDBJ databases">
        <title>Genome assembly of Pristionchus species.</title>
        <authorList>
            <person name="Yoshida K."/>
            <person name="Sommer R.J."/>
        </authorList>
    </citation>
    <scope>NUCLEOTIDE SEQUENCE [LARGE SCALE GENOMIC DNA]</scope>
    <source>
        <strain evidence="3">RS5460</strain>
    </source>
</reference>
<keyword evidence="3" id="KW-1185">Reference proteome</keyword>
<accession>A0AAN5DBZ5</accession>
<keyword evidence="1" id="KW-0812">Transmembrane</keyword>
<sequence length="181" mass="20813">MEISLLVYLPVVLGLLSIFTAVCIVCFHSRKDLNEYRKLLTLLLISDLLYTVFQGLLEPSVIVSGDIFLIFSPGIIQSSLIISIYCGIISMSFVIISFHFVFRALVMSSNSYYVSHLNWRKGALIFSVCLSISIVWGVVTYTQFVYRPRYERRLREYFSSIRSPFPKDPSYEIVIFQAHVL</sequence>
<evidence type="ECO:0000313" key="3">
    <source>
        <dbReference type="Proteomes" id="UP001328107"/>
    </source>
</evidence>
<dbReference type="PANTHER" id="PTHR22943:SF248">
    <property type="entry name" value="SEVEN TM RECEPTOR"/>
    <property type="match status" value="1"/>
</dbReference>
<dbReference type="AlphaFoldDB" id="A0AAN5DBZ5"/>
<dbReference type="EMBL" id="BTRK01000006">
    <property type="protein sequence ID" value="GMR59777.1"/>
    <property type="molecule type" value="Genomic_DNA"/>
</dbReference>
<gene>
    <name evidence="2" type="ORF">PMAYCL1PPCAC_29972</name>
</gene>
<dbReference type="Pfam" id="PF10326">
    <property type="entry name" value="7TM_GPCR_Str"/>
    <property type="match status" value="1"/>
</dbReference>
<evidence type="ECO:0000256" key="1">
    <source>
        <dbReference type="SAM" id="Phobius"/>
    </source>
</evidence>
<feature type="transmembrane region" description="Helical" evidence="1">
    <location>
        <begin position="6"/>
        <end position="27"/>
    </location>
</feature>
<feature type="non-terminal residue" evidence="2">
    <location>
        <position position="181"/>
    </location>
</feature>
<organism evidence="2 3">
    <name type="scientific">Pristionchus mayeri</name>
    <dbReference type="NCBI Taxonomy" id="1317129"/>
    <lineage>
        <taxon>Eukaryota</taxon>
        <taxon>Metazoa</taxon>
        <taxon>Ecdysozoa</taxon>
        <taxon>Nematoda</taxon>
        <taxon>Chromadorea</taxon>
        <taxon>Rhabditida</taxon>
        <taxon>Rhabditina</taxon>
        <taxon>Diplogasteromorpha</taxon>
        <taxon>Diplogasteroidea</taxon>
        <taxon>Neodiplogasteridae</taxon>
        <taxon>Pristionchus</taxon>
    </lineage>
</organism>
<keyword evidence="1" id="KW-1133">Transmembrane helix</keyword>
<dbReference type="InterPro" id="IPR019428">
    <property type="entry name" value="7TM_GPCR_serpentine_rcpt_Str"/>
</dbReference>